<dbReference type="EMBL" id="QTSX02003573">
    <property type="protein sequence ID" value="KAJ9070482.1"/>
    <property type="molecule type" value="Genomic_DNA"/>
</dbReference>
<comment type="caution">
    <text evidence="1">The sequence shown here is derived from an EMBL/GenBank/DDBJ whole genome shotgun (WGS) entry which is preliminary data.</text>
</comment>
<protein>
    <submittedName>
        <fullName evidence="1">Uncharacterized protein</fullName>
    </submittedName>
</protein>
<dbReference type="Proteomes" id="UP001165960">
    <property type="component" value="Unassembled WGS sequence"/>
</dbReference>
<proteinExistence type="predicted"/>
<gene>
    <name evidence="1" type="ORF">DSO57_1007673</name>
</gene>
<reference evidence="1" key="1">
    <citation type="submission" date="2022-04" db="EMBL/GenBank/DDBJ databases">
        <title>Genome of the entomopathogenic fungus Entomophthora muscae.</title>
        <authorList>
            <person name="Elya C."/>
            <person name="Lovett B.R."/>
            <person name="Lee E."/>
            <person name="Macias A.M."/>
            <person name="Hajek A.E."/>
            <person name="De Bivort B.L."/>
            <person name="Kasson M.T."/>
            <person name="De Fine Licht H.H."/>
            <person name="Stajich J.E."/>
        </authorList>
    </citation>
    <scope>NUCLEOTIDE SEQUENCE</scope>
    <source>
        <strain evidence="1">Berkeley</strain>
    </source>
</reference>
<organism evidence="1 2">
    <name type="scientific">Entomophthora muscae</name>
    <dbReference type="NCBI Taxonomy" id="34485"/>
    <lineage>
        <taxon>Eukaryota</taxon>
        <taxon>Fungi</taxon>
        <taxon>Fungi incertae sedis</taxon>
        <taxon>Zoopagomycota</taxon>
        <taxon>Entomophthoromycotina</taxon>
        <taxon>Entomophthoromycetes</taxon>
        <taxon>Entomophthorales</taxon>
        <taxon>Entomophthoraceae</taxon>
        <taxon>Entomophthora</taxon>
    </lineage>
</organism>
<keyword evidence="2" id="KW-1185">Reference proteome</keyword>
<name>A0ACC2T7H2_9FUNG</name>
<accession>A0ACC2T7H2</accession>
<evidence type="ECO:0000313" key="2">
    <source>
        <dbReference type="Proteomes" id="UP001165960"/>
    </source>
</evidence>
<sequence>MNWSLTCYFCLLLLCMCILLLSMYLVFKKQPHLEFIGNFLIAQMIFGILIYVSSALIVCFSFFIHEDKKLNPVVVQFSGVLNNTGILILPYTVAFRYFYYFWVVVLDYHVNKVYWLSFCALIWVLVLGLGISQALLSLFHLRDNFQSTSPFFLQVPLVRANTLTYITIILVAGTAHLFFSGLILFKFITSSSDNSRNFSSFPLAPTNKKVSKTAIILKFVPVTIVYLFTHVPALVMTLIELISGRPSNLYMQWANTCSYAVASLLAPILIIFTNRSMLISFKSTMLALVSKFY</sequence>
<evidence type="ECO:0000313" key="1">
    <source>
        <dbReference type="EMBL" id="KAJ9070482.1"/>
    </source>
</evidence>